<dbReference type="Proteomes" id="UP000478052">
    <property type="component" value="Unassembled WGS sequence"/>
</dbReference>
<name>A0A6G0W844_APHCR</name>
<proteinExistence type="predicted"/>
<gene>
    <name evidence="1" type="ORF">FWK35_00022747</name>
</gene>
<protein>
    <submittedName>
        <fullName evidence="1">Peptidase A2 domain-containing protein</fullName>
    </submittedName>
</protein>
<dbReference type="AlphaFoldDB" id="A0A6G0W844"/>
<organism evidence="1 2">
    <name type="scientific">Aphis craccivora</name>
    <name type="common">Cowpea aphid</name>
    <dbReference type="NCBI Taxonomy" id="307492"/>
    <lineage>
        <taxon>Eukaryota</taxon>
        <taxon>Metazoa</taxon>
        <taxon>Ecdysozoa</taxon>
        <taxon>Arthropoda</taxon>
        <taxon>Hexapoda</taxon>
        <taxon>Insecta</taxon>
        <taxon>Pterygota</taxon>
        <taxon>Neoptera</taxon>
        <taxon>Paraneoptera</taxon>
        <taxon>Hemiptera</taxon>
        <taxon>Sternorrhyncha</taxon>
        <taxon>Aphidomorpha</taxon>
        <taxon>Aphidoidea</taxon>
        <taxon>Aphididae</taxon>
        <taxon>Aphidini</taxon>
        <taxon>Aphis</taxon>
        <taxon>Aphis</taxon>
    </lineage>
</organism>
<sequence length="672" mass="76407">MLLWRNTGSTSNVPRNESQEPVGILHEEEVLENTLIEIEDDSSEMFSQPKQPATKKHTITVKKLPSAGKIEAKVKMFALMTDLEQKYLIPEQPIYPLTTIRPLNNFEQHLSENKELWAEYEQVQAAIEIEEGVNIDIQNKYRAEFEDLYFKTIVAAEKIVIAAGSIVSQDENRCISPNTDIPNACMNKVLSTVKLSSLSVPEFTESSTIMASNEKKYIEKRGTSQLFASTSNLECYVCKSAHTIYKCPKFYNLTVPERIKRATDLKLCMICLRQHERGRNAVVEDSTEVRSTVANGSTSDSIEASTSVSAHALVIQDDMVLLSTAMVLLRNESGQWAPGRVLLDSGSQSNLITEQMVQLLKLKKNHVKHDLCGIYPVSKSKEMYSVYDKIDQSLCKHVSDFLLCPEINPLHPRSRRPICEFKNEWIYATQIETIFITCDQDKISTNHFLEGVGILYLNETCKAYATRDILIPHKIETDTELVDSVPNSQIKEPEDRYASLTTNILQNIVPDPEVELWHFQTPVQIEEPHQSEPNDDVPATIQTQNQTKDDIISISSADQDKKRAATNTGYYSIDVELLNNNSLTVFHKKVMIDIFCCDAPARVFVLKTKTHTGFYSYARCTVKGQYLSKRACFPNLHCSIEHMEISLIQFNVNITMMVMYQSNRVTWDMWII</sequence>
<dbReference type="EMBL" id="VUJU01008991">
    <property type="protein sequence ID" value="KAF0723320.1"/>
    <property type="molecule type" value="Genomic_DNA"/>
</dbReference>
<evidence type="ECO:0000313" key="1">
    <source>
        <dbReference type="EMBL" id="KAF0723320.1"/>
    </source>
</evidence>
<dbReference type="OrthoDB" id="10071960at2759"/>
<accession>A0A6G0W844</accession>
<keyword evidence="2" id="KW-1185">Reference proteome</keyword>
<reference evidence="1 2" key="1">
    <citation type="submission" date="2019-08" db="EMBL/GenBank/DDBJ databases">
        <title>Whole genome of Aphis craccivora.</title>
        <authorList>
            <person name="Voronova N.V."/>
            <person name="Shulinski R.S."/>
            <person name="Bandarenka Y.V."/>
            <person name="Zhorov D.G."/>
            <person name="Warner D."/>
        </authorList>
    </citation>
    <scope>NUCLEOTIDE SEQUENCE [LARGE SCALE GENOMIC DNA]</scope>
    <source>
        <strain evidence="1">180601</strain>
        <tissue evidence="1">Whole Body</tissue>
    </source>
</reference>
<comment type="caution">
    <text evidence="1">The sequence shown here is derived from an EMBL/GenBank/DDBJ whole genome shotgun (WGS) entry which is preliminary data.</text>
</comment>
<evidence type="ECO:0000313" key="2">
    <source>
        <dbReference type="Proteomes" id="UP000478052"/>
    </source>
</evidence>